<evidence type="ECO:0000313" key="4">
    <source>
        <dbReference type="EMBL" id="AXC12995.1"/>
    </source>
</evidence>
<evidence type="ECO:0000313" key="5">
    <source>
        <dbReference type="Proteomes" id="UP000253606"/>
    </source>
</evidence>
<sequence>MDLDGRIQLIFGIRCPFRFAIIRLQNQTRVQAMSSRPRVIAFLVASPFELLDLAGPASVFSYPKVNAKPHYLLKILSTNSDTEVQSTAGLAINNSVHFSTYKGPIDTLIAVGGEGSLRRQADDVIRWIRKRASHAHRIASVCTGAFMLAPTGVLDGRRVTTHWRYLDLLAETHKQLLIERDPIFIKDGKVYTTAGVSAGIDLALYLVEEDLGQTVAASVAREMVLFLRRPGNQAQFSTLLAQQAYVIGTPLRDLPSWAKTRLGQKLDVSTLAKAVAMTPRTFARQFEQHFRTTPARWIQSLRVEAARQLVEARELPVKAIARSVGFRDEQAMRRAFLQQLAITPKQYRERFGVQEARRSQSIAPIG</sequence>
<dbReference type="InterPro" id="IPR009057">
    <property type="entry name" value="Homeodomain-like_sf"/>
</dbReference>
<dbReference type="GO" id="GO:0003700">
    <property type="term" value="F:DNA-binding transcription factor activity"/>
    <property type="evidence" value="ECO:0007669"/>
    <property type="project" value="InterPro"/>
</dbReference>
<keyword evidence="5" id="KW-1185">Reference proteome</keyword>
<dbReference type="SUPFAM" id="SSF52317">
    <property type="entry name" value="Class I glutamine amidotransferase-like"/>
    <property type="match status" value="1"/>
</dbReference>
<evidence type="ECO:0000259" key="3">
    <source>
        <dbReference type="PROSITE" id="PS01124"/>
    </source>
</evidence>
<feature type="domain" description="HTH araC/xylS-type" evidence="3">
    <location>
        <begin position="252"/>
        <end position="350"/>
    </location>
</feature>
<dbReference type="SMART" id="SM00342">
    <property type="entry name" value="HTH_ARAC"/>
    <property type="match status" value="1"/>
</dbReference>
<dbReference type="CDD" id="cd03137">
    <property type="entry name" value="GATase1_AraC_1"/>
    <property type="match status" value="1"/>
</dbReference>
<dbReference type="Gene3D" id="3.40.50.880">
    <property type="match status" value="1"/>
</dbReference>
<keyword evidence="1" id="KW-0805">Transcription regulation</keyword>
<name>A0A2Z5G2Y3_9BACT</name>
<dbReference type="PANTHER" id="PTHR43130:SF3">
    <property type="entry name" value="HTH-TYPE TRANSCRIPTIONAL REGULATOR RV1931C"/>
    <property type="match status" value="1"/>
</dbReference>
<protein>
    <submittedName>
        <fullName evidence="4">Transcriptional regulator, AraC family</fullName>
    </submittedName>
</protein>
<keyword evidence="2" id="KW-0804">Transcription</keyword>
<dbReference type="OrthoDB" id="6382410at2"/>
<dbReference type="Pfam" id="PF12833">
    <property type="entry name" value="HTH_18"/>
    <property type="match status" value="1"/>
</dbReference>
<dbReference type="PANTHER" id="PTHR43130">
    <property type="entry name" value="ARAC-FAMILY TRANSCRIPTIONAL REGULATOR"/>
    <property type="match status" value="1"/>
</dbReference>
<dbReference type="Pfam" id="PF01965">
    <property type="entry name" value="DJ-1_PfpI"/>
    <property type="match status" value="1"/>
</dbReference>
<evidence type="ECO:0000256" key="2">
    <source>
        <dbReference type="ARBA" id="ARBA00023163"/>
    </source>
</evidence>
<dbReference type="InterPro" id="IPR052158">
    <property type="entry name" value="INH-QAR"/>
</dbReference>
<dbReference type="EMBL" id="CP030840">
    <property type="protein sequence ID" value="AXC12995.1"/>
    <property type="molecule type" value="Genomic_DNA"/>
</dbReference>
<evidence type="ECO:0000256" key="1">
    <source>
        <dbReference type="ARBA" id="ARBA00023015"/>
    </source>
</evidence>
<reference evidence="4 5" key="1">
    <citation type="journal article" date="2018" name="Front. Microbiol.">
        <title>Hydrolytic Capabilities as a Key to Environmental Success: Chitinolytic and Cellulolytic Acidobacteria From Acidic Sub-arctic Soils and Boreal Peatlands.</title>
        <authorList>
            <person name="Belova S.E."/>
            <person name="Ravin N.V."/>
            <person name="Pankratov T.A."/>
            <person name="Rakitin A.L."/>
            <person name="Ivanova A.A."/>
            <person name="Beletsky A.V."/>
            <person name="Mardanov A.V."/>
            <person name="Sinninghe Damste J.S."/>
            <person name="Dedysh S.N."/>
        </authorList>
    </citation>
    <scope>NUCLEOTIDE SEQUENCE [LARGE SCALE GENOMIC DNA]</scope>
    <source>
        <strain evidence="4 5">SBC82</strain>
    </source>
</reference>
<dbReference type="AlphaFoldDB" id="A0A2Z5G2Y3"/>
<gene>
    <name evidence="4" type="ORF">ACPOL_3714</name>
</gene>
<dbReference type="InterPro" id="IPR029062">
    <property type="entry name" value="Class_I_gatase-like"/>
</dbReference>
<dbReference type="InterPro" id="IPR002818">
    <property type="entry name" value="DJ-1/PfpI"/>
</dbReference>
<accession>A0A2Z5G2Y3</accession>
<dbReference type="Gene3D" id="1.10.10.60">
    <property type="entry name" value="Homeodomain-like"/>
    <property type="match status" value="1"/>
</dbReference>
<dbReference type="SUPFAM" id="SSF46689">
    <property type="entry name" value="Homeodomain-like"/>
    <property type="match status" value="2"/>
</dbReference>
<dbReference type="InterPro" id="IPR018060">
    <property type="entry name" value="HTH_AraC"/>
</dbReference>
<dbReference type="GO" id="GO:0043565">
    <property type="term" value="F:sequence-specific DNA binding"/>
    <property type="evidence" value="ECO:0007669"/>
    <property type="project" value="InterPro"/>
</dbReference>
<dbReference type="KEGG" id="abas:ACPOL_3714"/>
<organism evidence="4 5">
    <name type="scientific">Acidisarcina polymorpha</name>
    <dbReference type="NCBI Taxonomy" id="2211140"/>
    <lineage>
        <taxon>Bacteria</taxon>
        <taxon>Pseudomonadati</taxon>
        <taxon>Acidobacteriota</taxon>
        <taxon>Terriglobia</taxon>
        <taxon>Terriglobales</taxon>
        <taxon>Acidobacteriaceae</taxon>
        <taxon>Acidisarcina</taxon>
    </lineage>
</organism>
<dbReference type="Proteomes" id="UP000253606">
    <property type="component" value="Chromosome"/>
</dbReference>
<dbReference type="PROSITE" id="PS01124">
    <property type="entry name" value="HTH_ARAC_FAMILY_2"/>
    <property type="match status" value="1"/>
</dbReference>
<proteinExistence type="predicted"/>